<keyword evidence="2" id="KW-1185">Reference proteome</keyword>
<organism evidence="1 2">
    <name type="scientific">Paralvinella palmiformis</name>
    <dbReference type="NCBI Taxonomy" id="53620"/>
    <lineage>
        <taxon>Eukaryota</taxon>
        <taxon>Metazoa</taxon>
        <taxon>Spiralia</taxon>
        <taxon>Lophotrochozoa</taxon>
        <taxon>Annelida</taxon>
        <taxon>Polychaeta</taxon>
        <taxon>Sedentaria</taxon>
        <taxon>Canalipalpata</taxon>
        <taxon>Terebellida</taxon>
        <taxon>Terebelliformia</taxon>
        <taxon>Alvinellidae</taxon>
        <taxon>Paralvinella</taxon>
    </lineage>
</organism>
<comment type="caution">
    <text evidence="1">The sequence shown here is derived from an EMBL/GenBank/DDBJ whole genome shotgun (WGS) entry which is preliminary data.</text>
</comment>
<dbReference type="Proteomes" id="UP001208570">
    <property type="component" value="Unassembled WGS sequence"/>
</dbReference>
<evidence type="ECO:0000313" key="2">
    <source>
        <dbReference type="Proteomes" id="UP001208570"/>
    </source>
</evidence>
<dbReference type="PANTHER" id="PTHR33395:SF22">
    <property type="entry name" value="REVERSE TRANSCRIPTASE DOMAIN-CONTAINING PROTEIN"/>
    <property type="match status" value="1"/>
</dbReference>
<accession>A0AAD9J891</accession>
<reference evidence="1" key="1">
    <citation type="journal article" date="2023" name="Mol. Biol. Evol.">
        <title>Third-Generation Sequencing Reveals the Adaptive Role of the Epigenome in Three Deep-Sea Polychaetes.</title>
        <authorList>
            <person name="Perez M."/>
            <person name="Aroh O."/>
            <person name="Sun Y."/>
            <person name="Lan Y."/>
            <person name="Juniper S.K."/>
            <person name="Young C.R."/>
            <person name="Angers B."/>
            <person name="Qian P.Y."/>
        </authorList>
    </citation>
    <scope>NUCLEOTIDE SEQUENCE</scope>
    <source>
        <strain evidence="1">P08H-3</strain>
    </source>
</reference>
<protein>
    <submittedName>
        <fullName evidence="1">Uncharacterized protein</fullName>
    </submittedName>
</protein>
<dbReference type="PANTHER" id="PTHR33395">
    <property type="entry name" value="TRANSCRIPTASE, PUTATIVE-RELATED-RELATED"/>
    <property type="match status" value="1"/>
</dbReference>
<evidence type="ECO:0000313" key="1">
    <source>
        <dbReference type="EMBL" id="KAK2147530.1"/>
    </source>
</evidence>
<feature type="non-terminal residue" evidence="1">
    <location>
        <position position="1"/>
    </location>
</feature>
<gene>
    <name evidence="1" type="ORF">LSH36_548g02006</name>
</gene>
<sequence length="120" mass="13308">IPYSNISLKQSKSFGIDNISNVLLKITNLALYVAISCIIINKSLETDTVPTSIKMAKVIPIYKVKAKNLSSNYRPISLIQNISKIEAVSVFFFLICNDTLESLDKCESTIGSIPRPLQSR</sequence>
<dbReference type="EMBL" id="JAODUP010000548">
    <property type="protein sequence ID" value="KAK2147530.1"/>
    <property type="molecule type" value="Genomic_DNA"/>
</dbReference>
<name>A0AAD9J891_9ANNE</name>
<dbReference type="AlphaFoldDB" id="A0AAD9J891"/>
<proteinExistence type="predicted"/>